<organism evidence="1 2">
    <name type="scientific">Corynebacterium halotolerans YIM 70093 = DSM 44683</name>
    <dbReference type="NCBI Taxonomy" id="1121362"/>
    <lineage>
        <taxon>Bacteria</taxon>
        <taxon>Bacillati</taxon>
        <taxon>Actinomycetota</taxon>
        <taxon>Actinomycetes</taxon>
        <taxon>Mycobacteriales</taxon>
        <taxon>Corynebacteriaceae</taxon>
        <taxon>Corynebacterium</taxon>
    </lineage>
</organism>
<reference evidence="1 2" key="1">
    <citation type="journal article" date="2012" name="Stand. Genomic Sci.">
        <title>Genome sequence of the halotolerant bacterium Corynebacterium halotolerans type strain YIM 70093(T) (= DSM 44683(T)).</title>
        <authorList>
            <person name="Ruckert C."/>
            <person name="Albersmeier A."/>
            <person name="Al-Dilaimi A."/>
            <person name="Niehaus K."/>
            <person name="Szczepanowski R."/>
            <person name="Kalinowski J."/>
        </authorList>
    </citation>
    <scope>NUCLEOTIDE SEQUENCE [LARGE SCALE GENOMIC DNA]</scope>
    <source>
        <strain evidence="1">YIM 70093</strain>
    </source>
</reference>
<keyword evidence="2" id="KW-1185">Reference proteome</keyword>
<dbReference type="HOGENOM" id="CLU_087221_0_0_11"/>
<dbReference type="PATRIC" id="fig|1121362.3.peg.2550"/>
<evidence type="ECO:0000313" key="1">
    <source>
        <dbReference type="EMBL" id="AGF73506.1"/>
    </source>
</evidence>
<evidence type="ECO:0008006" key="3">
    <source>
        <dbReference type="Google" id="ProtNLM"/>
    </source>
</evidence>
<sequence length="340" mass="36229">MRLLILRCGNALPEVTPDEVDTLLHRAGTDARVEIHELSEVPARSELRFLDEAAKEILPEDPTPSLGEIAARPDVEHLATPQSAPQAPYLTERLRVVVLGTDAALSAVLTRMMRADHLWAEVGFVPAAGTTAGRGWGLPGAPSQAVELAVTGRVRPVPVIRTDAGVAVAGSATISQWDGTELTGEIIVDDHVLVRHEGNPAVRFHGVFGARLVPMTDAPGIAAVRAVSPIETVPAPGDSEGIHAPSAGGPGLRGRIGLSIANSFSPEITQQLSERPLTGWFLQRTPTIRGRLDADSLATGRAIQAGGPELAVTVDGVRHKRPLERVTFYRHLRDLQIVRP</sequence>
<dbReference type="OrthoDB" id="5189801at2"/>
<accession>M1PA27</accession>
<name>M1PA27_9CORY</name>
<dbReference type="EMBL" id="CP003697">
    <property type="protein sequence ID" value="AGF73506.1"/>
    <property type="molecule type" value="Genomic_DNA"/>
</dbReference>
<dbReference type="Proteomes" id="UP000011723">
    <property type="component" value="Chromosome"/>
</dbReference>
<dbReference type="RefSeq" id="WP_015401921.1">
    <property type="nucleotide sequence ID" value="NC_020302.1"/>
</dbReference>
<proteinExistence type="predicted"/>
<dbReference type="eggNOG" id="COG1597">
    <property type="taxonomic scope" value="Bacteria"/>
</dbReference>
<dbReference type="AlphaFoldDB" id="M1PA27"/>
<evidence type="ECO:0000313" key="2">
    <source>
        <dbReference type="Proteomes" id="UP000011723"/>
    </source>
</evidence>
<dbReference type="STRING" id="1121362.A605_12550"/>
<protein>
    <recommendedName>
        <fullName evidence="3">DAGKc domain-containing protein</fullName>
    </recommendedName>
</protein>
<dbReference type="KEGG" id="chn:A605_12550"/>
<gene>
    <name evidence="1" type="ORF">A605_12550</name>
</gene>